<dbReference type="GO" id="GO:0016740">
    <property type="term" value="F:transferase activity"/>
    <property type="evidence" value="ECO:0007669"/>
    <property type="project" value="UniProtKB-UniRule"/>
</dbReference>
<evidence type="ECO:0000256" key="4">
    <source>
        <dbReference type="PROSITE-ProRule" id="PRU00354"/>
    </source>
</evidence>
<feature type="active site" description="Proton acceptor" evidence="4">
    <location>
        <position position="144"/>
    </location>
</feature>
<dbReference type="PROSITE" id="PS51006">
    <property type="entry name" value="PABS_2"/>
    <property type="match status" value="1"/>
</dbReference>
<dbReference type="SUPFAM" id="SSF53335">
    <property type="entry name" value="S-adenosyl-L-methionine-dependent methyltransferases"/>
    <property type="match status" value="1"/>
</dbReference>
<dbReference type="HOGENOM" id="CLU_060070_2_0_7"/>
<evidence type="ECO:0000313" key="7">
    <source>
        <dbReference type="Proteomes" id="UP000011721"/>
    </source>
</evidence>
<dbReference type="eggNOG" id="COG0421">
    <property type="taxonomic scope" value="Bacteria"/>
</dbReference>
<reference evidence="7" key="1">
    <citation type="journal article" date="2013" name="Stand. Genomic Sci.">
        <title>Complete genome sequence of Desulfocapsa sulfexigens, a marine deltaproteobacterium specialized in disproportionating inorganic sulfur compounds.</title>
        <authorList>
            <person name="Finster K.W."/>
            <person name="Kjeldsen K.U."/>
            <person name="Kube M."/>
            <person name="Reinhardt R."/>
            <person name="Mussmann M."/>
            <person name="Amann R."/>
            <person name="Schreiber L."/>
        </authorList>
    </citation>
    <scope>NUCLEOTIDE SEQUENCE [LARGE SCALE GENOMIC DNA]</scope>
    <source>
        <strain evidence="7">DSM 10523 / SB164P1</strain>
    </source>
</reference>
<protein>
    <submittedName>
        <fullName evidence="6">Spermidine synthase</fullName>
    </submittedName>
</protein>
<name>M1PBE8_DESSD</name>
<proteinExistence type="inferred from homology"/>
<keyword evidence="7" id="KW-1185">Reference proteome</keyword>
<evidence type="ECO:0000313" key="6">
    <source>
        <dbReference type="EMBL" id="AGF77080.1"/>
    </source>
</evidence>
<gene>
    <name evidence="6" type="ordered locus">UWK_00497</name>
</gene>
<dbReference type="InterPro" id="IPR029063">
    <property type="entry name" value="SAM-dependent_MTases_sf"/>
</dbReference>
<dbReference type="CDD" id="cd02440">
    <property type="entry name" value="AdoMet_MTases"/>
    <property type="match status" value="1"/>
</dbReference>
<evidence type="ECO:0000256" key="3">
    <source>
        <dbReference type="ARBA" id="ARBA00023115"/>
    </source>
</evidence>
<feature type="domain" description="PABS" evidence="5">
    <location>
        <begin position="1"/>
        <end position="228"/>
    </location>
</feature>
<evidence type="ECO:0000259" key="5">
    <source>
        <dbReference type="PROSITE" id="PS51006"/>
    </source>
</evidence>
<evidence type="ECO:0000256" key="2">
    <source>
        <dbReference type="ARBA" id="ARBA00022679"/>
    </source>
</evidence>
<dbReference type="InterPro" id="IPR030374">
    <property type="entry name" value="PABS"/>
</dbReference>
<dbReference type="GO" id="GO:0006596">
    <property type="term" value="P:polyamine biosynthetic process"/>
    <property type="evidence" value="ECO:0007669"/>
    <property type="project" value="UniProtKB-UniRule"/>
</dbReference>
<accession>M1PBE8</accession>
<sequence length="255" mass="29367">MKTDSKTLIHKSRRGDRLVEIFDRENFRYLYFNTKFLQSKMALDAPHLLVLPYTRYMMLSLMFLPDPKRILLIGLGAGSLVRYISTMLPDCRIDAVDHSQEIIDLARTYFNLPETDNVTIHCRGGVPFLENRDEEEPYDIILLDAFDELGIADVIYNRDFFTTCRNHLSEGGILCSNLWSGSTSELTRVTRELAECFTGNLTCPVANRGNVISYSFKHEIGLNAFAGDNKKPERLQARFELDFGDMKQRLIRHNL</sequence>
<keyword evidence="2 4" id="KW-0808">Transferase</keyword>
<dbReference type="PANTHER" id="PTHR43317:SF1">
    <property type="entry name" value="THERMOSPERMINE SYNTHASE ACAULIS5"/>
    <property type="match status" value="1"/>
</dbReference>
<dbReference type="Pfam" id="PF01564">
    <property type="entry name" value="Spermine_synth"/>
    <property type="match status" value="1"/>
</dbReference>
<dbReference type="OrthoDB" id="117774at2"/>
<dbReference type="PANTHER" id="PTHR43317">
    <property type="entry name" value="THERMOSPERMINE SYNTHASE ACAULIS5"/>
    <property type="match status" value="1"/>
</dbReference>
<dbReference type="KEGG" id="dsf:UWK_00497"/>
<dbReference type="Gene3D" id="3.40.50.150">
    <property type="entry name" value="Vaccinia Virus protein VP39"/>
    <property type="match status" value="1"/>
</dbReference>
<organism evidence="6 7">
    <name type="scientific">Desulfocapsa sulfexigens (strain DSM 10523 / SB164P1)</name>
    <dbReference type="NCBI Taxonomy" id="1167006"/>
    <lineage>
        <taxon>Bacteria</taxon>
        <taxon>Pseudomonadati</taxon>
        <taxon>Thermodesulfobacteriota</taxon>
        <taxon>Desulfobulbia</taxon>
        <taxon>Desulfobulbales</taxon>
        <taxon>Desulfocapsaceae</taxon>
        <taxon>Desulfocapsa</taxon>
    </lineage>
</organism>
<keyword evidence="3 4" id="KW-0620">Polyamine biosynthesis</keyword>
<dbReference type="STRING" id="1167006.UWK_00497"/>
<dbReference type="EMBL" id="CP003985">
    <property type="protein sequence ID" value="AGF77080.1"/>
    <property type="molecule type" value="Genomic_DNA"/>
</dbReference>
<dbReference type="Proteomes" id="UP000011721">
    <property type="component" value="Chromosome"/>
</dbReference>
<dbReference type="AlphaFoldDB" id="M1PBE8"/>
<comment type="similarity">
    <text evidence="1">Belongs to the spermidine/spermine synthase family.</text>
</comment>
<evidence type="ECO:0000256" key="1">
    <source>
        <dbReference type="ARBA" id="ARBA00007867"/>
    </source>
</evidence>